<dbReference type="EMBL" id="MRUL01000002">
    <property type="protein sequence ID" value="OON41376.1"/>
    <property type="molecule type" value="Genomic_DNA"/>
</dbReference>
<keyword evidence="2" id="KW-1185">Reference proteome</keyword>
<reference evidence="1 2" key="1">
    <citation type="submission" date="2016-12" db="EMBL/GenBank/DDBJ databases">
        <title>Izhakiella australiana sp. nov. of genus Izhakiella isolated from Australian desert.</title>
        <authorList>
            <person name="Ji M."/>
        </authorList>
    </citation>
    <scope>NUCLEOTIDE SEQUENCE [LARGE SCALE GENOMIC DNA]</scope>
    <source>
        <strain evidence="1 2">D4N98</strain>
    </source>
</reference>
<gene>
    <name evidence="1" type="ORF">BTJ39_05290</name>
</gene>
<dbReference type="STRING" id="1926881.BTJ39_05290"/>
<comment type="caution">
    <text evidence="1">The sequence shown here is derived from an EMBL/GenBank/DDBJ whole genome shotgun (WGS) entry which is preliminary data.</text>
</comment>
<name>A0A1S8YRD4_9GAMM</name>
<sequence>MSYTLRLRLLRAAGENAGVTGSYTLFSPDMMGCKRFWSAVKARGTGQQTQICKYIVSFL</sequence>
<proteinExistence type="predicted"/>
<evidence type="ECO:0000313" key="2">
    <source>
        <dbReference type="Proteomes" id="UP000190667"/>
    </source>
</evidence>
<accession>A0A1S8YRD4</accession>
<evidence type="ECO:0000313" key="1">
    <source>
        <dbReference type="EMBL" id="OON41376.1"/>
    </source>
</evidence>
<dbReference type="AlphaFoldDB" id="A0A1S8YRD4"/>
<protein>
    <submittedName>
        <fullName evidence="1">Uncharacterized protein</fullName>
    </submittedName>
</protein>
<dbReference type="Proteomes" id="UP000190667">
    <property type="component" value="Unassembled WGS sequence"/>
</dbReference>
<organism evidence="1 2">
    <name type="scientific">Izhakiella australiensis</name>
    <dbReference type="NCBI Taxonomy" id="1926881"/>
    <lineage>
        <taxon>Bacteria</taxon>
        <taxon>Pseudomonadati</taxon>
        <taxon>Pseudomonadota</taxon>
        <taxon>Gammaproteobacteria</taxon>
        <taxon>Enterobacterales</taxon>
        <taxon>Erwiniaceae</taxon>
        <taxon>Izhakiella</taxon>
    </lineage>
</organism>